<proteinExistence type="inferred from homology"/>
<sequence length="261" mass="27083">MDLGIANRIALVTGGGGGLGGAIADSLAREGARVVVADIDMDAARQAASRIEAAGGTAMPMHWDLSELDHTEARVARIAAHWGDVQILVNNTGGPPPTLAQGVHTDDWEKHFRAMVASVIRLTDAVLPGMRRAQWGRVITSASSGVAAPIPNLGISNTLRAALLGWSKTLSREVAAAGITANVVLPGRIATRRIQQLDEAKAGREGRALAEIVDASTDSIPAGRYGRPQEYGDTVAFLASEAASYITGSTVRVDGGLIPGI</sequence>
<dbReference type="PANTHER" id="PTHR42879">
    <property type="entry name" value="3-OXOACYL-(ACYL-CARRIER-PROTEIN) REDUCTASE"/>
    <property type="match status" value="1"/>
</dbReference>
<evidence type="ECO:0000256" key="1">
    <source>
        <dbReference type="ARBA" id="ARBA00006484"/>
    </source>
</evidence>
<dbReference type="Proteomes" id="UP000007564">
    <property type="component" value="Chromosome"/>
</dbReference>
<dbReference type="PRINTS" id="PR00081">
    <property type="entry name" value="GDHRDH"/>
</dbReference>
<evidence type="ECO:0000313" key="2">
    <source>
        <dbReference type="EMBL" id="CCJ55556.1"/>
    </source>
</evidence>
<reference evidence="2 3" key="1">
    <citation type="journal article" date="2012" name="BMC Genomics">
        <title>Comparative genomics of the classical Bordetella subspecies: the evolution and exchange of virulence-associated diversity amongst closely related pathogens.</title>
        <authorList>
            <person name="Park J."/>
            <person name="Zhang Y."/>
            <person name="Buboltz A.M."/>
            <person name="Zhang X."/>
            <person name="Schuster S.C."/>
            <person name="Ahuja U."/>
            <person name="Liu M."/>
            <person name="Miller J.F."/>
            <person name="Sebaihia M."/>
            <person name="Bentley S.D."/>
            <person name="Parkhill J."/>
            <person name="Harvill E.T."/>
        </authorList>
    </citation>
    <scope>NUCLEOTIDE SEQUENCE [LARGE SCALE GENOMIC DNA]</scope>
    <source>
        <strain evidence="2 3">253</strain>
    </source>
</reference>
<dbReference type="Pfam" id="PF13561">
    <property type="entry name" value="adh_short_C2"/>
    <property type="match status" value="1"/>
</dbReference>
<gene>
    <name evidence="2" type="ORF">BN112_3642</name>
</gene>
<organism evidence="2 3">
    <name type="scientific">Bordetella bronchiseptica 253</name>
    <dbReference type="NCBI Taxonomy" id="568707"/>
    <lineage>
        <taxon>Bacteria</taxon>
        <taxon>Pseudomonadati</taxon>
        <taxon>Pseudomonadota</taxon>
        <taxon>Betaproteobacteria</taxon>
        <taxon>Burkholderiales</taxon>
        <taxon>Alcaligenaceae</taxon>
        <taxon>Bordetella</taxon>
    </lineage>
</organism>
<evidence type="ECO:0000313" key="3">
    <source>
        <dbReference type="Proteomes" id="UP000007564"/>
    </source>
</evidence>
<dbReference type="InterPro" id="IPR036291">
    <property type="entry name" value="NAD(P)-bd_dom_sf"/>
</dbReference>
<protein>
    <submittedName>
        <fullName evidence="2">Putative short chain dehydrogenase</fullName>
    </submittedName>
</protein>
<dbReference type="PANTHER" id="PTHR42879:SF6">
    <property type="entry name" value="NADPH-DEPENDENT REDUCTASE BACG"/>
    <property type="match status" value="1"/>
</dbReference>
<dbReference type="InterPro" id="IPR050259">
    <property type="entry name" value="SDR"/>
</dbReference>
<dbReference type="SUPFAM" id="SSF51735">
    <property type="entry name" value="NAD(P)-binding Rossmann-fold domains"/>
    <property type="match status" value="1"/>
</dbReference>
<accession>A0A0C6P6U0</accession>
<dbReference type="FunFam" id="3.40.50.720:FF:000084">
    <property type="entry name" value="Short-chain dehydrogenase reductase"/>
    <property type="match status" value="1"/>
</dbReference>
<dbReference type="OrthoDB" id="9793325at2"/>
<dbReference type="EMBL" id="HE965806">
    <property type="protein sequence ID" value="CCJ55556.1"/>
    <property type="molecule type" value="Genomic_DNA"/>
</dbReference>
<dbReference type="Gene3D" id="3.40.50.720">
    <property type="entry name" value="NAD(P)-binding Rossmann-like Domain"/>
    <property type="match status" value="1"/>
</dbReference>
<dbReference type="AlphaFoldDB" id="A0A0C6P6U0"/>
<comment type="similarity">
    <text evidence="1">Belongs to the short-chain dehydrogenases/reductases (SDR) family.</text>
</comment>
<dbReference type="HOGENOM" id="CLU_010194_1_2_4"/>
<dbReference type="RefSeq" id="WP_015064849.1">
    <property type="nucleotide sequence ID" value="NC_019382.1"/>
</dbReference>
<name>A0A0C6P6U0_BORBO</name>
<dbReference type="InterPro" id="IPR002347">
    <property type="entry name" value="SDR_fam"/>
</dbReference>
<dbReference type="KEGG" id="bbh:BN112_3642"/>